<evidence type="ECO:0000256" key="2">
    <source>
        <dbReference type="ARBA" id="ARBA00022473"/>
    </source>
</evidence>
<dbReference type="FunFam" id="1.10.10.10:FF:000003">
    <property type="entry name" value="Paired box protein Pax-6"/>
    <property type="match status" value="1"/>
</dbReference>
<dbReference type="PRINTS" id="PR00027">
    <property type="entry name" value="PAIREDBOX"/>
</dbReference>
<evidence type="ECO:0000256" key="4">
    <source>
        <dbReference type="ARBA" id="ARBA00023015"/>
    </source>
</evidence>
<feature type="compositionally biased region" description="Polar residues" evidence="8">
    <location>
        <begin position="241"/>
        <end position="251"/>
    </location>
</feature>
<protein>
    <submittedName>
        <fullName evidence="10">PAX5 protein</fullName>
    </submittedName>
</protein>
<dbReference type="PANTHER" id="PTHR45636:SF43">
    <property type="entry name" value="PAIRED BOX POX-NEURO PROTEIN"/>
    <property type="match status" value="1"/>
</dbReference>
<dbReference type="PROSITE" id="PS00034">
    <property type="entry name" value="PAIRED_1"/>
    <property type="match status" value="1"/>
</dbReference>
<dbReference type="InterPro" id="IPR043182">
    <property type="entry name" value="PAIRED_DNA-bd_dom"/>
</dbReference>
<accession>A0A8K0E5H2</accession>
<dbReference type="GO" id="GO:0000978">
    <property type="term" value="F:RNA polymerase II cis-regulatory region sequence-specific DNA binding"/>
    <property type="evidence" value="ECO:0007669"/>
    <property type="project" value="TreeGrafter"/>
</dbReference>
<dbReference type="GO" id="GO:0000981">
    <property type="term" value="F:DNA-binding transcription factor activity, RNA polymerase II-specific"/>
    <property type="evidence" value="ECO:0007669"/>
    <property type="project" value="TreeGrafter"/>
</dbReference>
<keyword evidence="5" id="KW-0238">DNA-binding</keyword>
<proteinExistence type="predicted"/>
<keyword evidence="11" id="KW-1185">Reference proteome</keyword>
<evidence type="ECO:0000256" key="1">
    <source>
        <dbReference type="ARBA" id="ARBA00004123"/>
    </source>
</evidence>
<gene>
    <name evidence="10" type="primary">PAX5</name>
    <name evidence="10" type="ORF">BLAG_LOCUS5982</name>
</gene>
<dbReference type="GO" id="GO:0005634">
    <property type="term" value="C:nucleus"/>
    <property type="evidence" value="ECO:0007669"/>
    <property type="project" value="UniProtKB-SubCell"/>
</dbReference>
<evidence type="ECO:0000256" key="3">
    <source>
        <dbReference type="ARBA" id="ARBA00022724"/>
    </source>
</evidence>
<organism evidence="10 11">
    <name type="scientific">Branchiostoma lanceolatum</name>
    <name type="common">Common lancelet</name>
    <name type="synonym">Amphioxus lanceolatum</name>
    <dbReference type="NCBI Taxonomy" id="7740"/>
    <lineage>
        <taxon>Eukaryota</taxon>
        <taxon>Metazoa</taxon>
        <taxon>Chordata</taxon>
        <taxon>Cephalochordata</taxon>
        <taxon>Leptocardii</taxon>
        <taxon>Amphioxiformes</taxon>
        <taxon>Branchiostomatidae</taxon>
        <taxon>Branchiostoma</taxon>
    </lineage>
</organism>
<dbReference type="Proteomes" id="UP000838412">
    <property type="component" value="Chromosome 13"/>
</dbReference>
<evidence type="ECO:0000256" key="8">
    <source>
        <dbReference type="SAM" id="MobiDB-lite"/>
    </source>
</evidence>
<dbReference type="OrthoDB" id="3225452at2759"/>
<dbReference type="PANTHER" id="PTHR45636">
    <property type="entry name" value="PAIRED BOX PROTEIN PAX-6-RELATED-RELATED"/>
    <property type="match status" value="1"/>
</dbReference>
<dbReference type="EMBL" id="OV696698">
    <property type="protein sequence ID" value="CAH1242716.1"/>
    <property type="molecule type" value="Genomic_DNA"/>
</dbReference>
<dbReference type="Pfam" id="PF00292">
    <property type="entry name" value="PAX"/>
    <property type="match status" value="1"/>
</dbReference>
<feature type="domain" description="Paired DNA-binding" evidence="9">
    <location>
        <begin position="4"/>
        <end position="20"/>
    </location>
</feature>
<comment type="subcellular location">
    <subcellularLocation>
        <location evidence="1">Nucleus</location>
    </subcellularLocation>
</comment>
<dbReference type="InterPro" id="IPR036388">
    <property type="entry name" value="WH-like_DNA-bd_sf"/>
</dbReference>
<evidence type="ECO:0000256" key="5">
    <source>
        <dbReference type="ARBA" id="ARBA00023125"/>
    </source>
</evidence>
<feature type="compositionally biased region" description="Basic and acidic residues" evidence="8">
    <location>
        <begin position="192"/>
        <end position="205"/>
    </location>
</feature>
<dbReference type="InterPro" id="IPR001523">
    <property type="entry name" value="Paired_dom"/>
</dbReference>
<dbReference type="InterPro" id="IPR043565">
    <property type="entry name" value="PAX_fam"/>
</dbReference>
<dbReference type="AlphaFoldDB" id="A0A8K0E5H2"/>
<dbReference type="InterPro" id="IPR009057">
    <property type="entry name" value="Homeodomain-like_sf"/>
</dbReference>
<evidence type="ECO:0000256" key="6">
    <source>
        <dbReference type="ARBA" id="ARBA00023163"/>
    </source>
</evidence>
<keyword evidence="6" id="KW-0804">Transcription</keyword>
<feature type="compositionally biased region" description="Polar residues" evidence="8">
    <location>
        <begin position="131"/>
        <end position="170"/>
    </location>
</feature>
<feature type="compositionally biased region" description="Basic and acidic residues" evidence="8">
    <location>
        <begin position="212"/>
        <end position="222"/>
    </location>
</feature>
<evidence type="ECO:0000313" key="10">
    <source>
        <dbReference type="EMBL" id="CAH1242716.1"/>
    </source>
</evidence>
<keyword evidence="3" id="KW-0563">Paired box</keyword>
<name>A0A8K0E5H2_BRALA</name>
<evidence type="ECO:0000259" key="9">
    <source>
        <dbReference type="PROSITE" id="PS00034"/>
    </source>
</evidence>
<reference evidence="10" key="1">
    <citation type="submission" date="2022-01" db="EMBL/GenBank/DDBJ databases">
        <authorList>
            <person name="Braso-Vives M."/>
        </authorList>
    </citation>
    <scope>NUCLEOTIDE SEQUENCE</scope>
</reference>
<dbReference type="Gene3D" id="1.10.10.10">
    <property type="entry name" value="Winged helix-like DNA-binding domain superfamily/Winged helix DNA-binding domain"/>
    <property type="match status" value="2"/>
</dbReference>
<evidence type="ECO:0000256" key="7">
    <source>
        <dbReference type="ARBA" id="ARBA00023242"/>
    </source>
</evidence>
<sequence>MGVRPCDISRRLLVSHGCVSKILSRYFETGTVRPGSIGGSRPKVATPLVVRKILGYKLEKPSMFAWEIRERLLADRVCTEDNLPSVSSINRILRTLPTSTHDHQRFPINFRTIRASGIHAPIPLLPVQVATPSGPSVKSTTTLGRQTSRSVTTKPSLPTGMTETQNQTTGDGKDNDLTKHPSGSDTAGESGKMADHDGFKSDKQGEQPGRQVVERKTEEKNDLASSNIDPDLPQPRMIELPTSTGSQTPCSNAALRMPPKLQRCHFVNGLAEGQTVPLATYYPLPMGQVDRKWRVV</sequence>
<feature type="region of interest" description="Disordered" evidence="8">
    <location>
        <begin position="131"/>
        <end position="253"/>
    </location>
</feature>
<keyword evidence="4" id="KW-0805">Transcription regulation</keyword>
<dbReference type="SMART" id="SM00351">
    <property type="entry name" value="PAX"/>
    <property type="match status" value="1"/>
</dbReference>
<dbReference type="SUPFAM" id="SSF46689">
    <property type="entry name" value="Homeodomain-like"/>
    <property type="match status" value="1"/>
</dbReference>
<evidence type="ECO:0000313" key="11">
    <source>
        <dbReference type="Proteomes" id="UP000838412"/>
    </source>
</evidence>
<keyword evidence="7" id="KW-0539">Nucleus</keyword>
<keyword evidence="2" id="KW-0217">Developmental protein</keyword>